<sequence length="610" mass="67391">MSAPDERGALTSRPSLYEYALRLYRAEPEGRYPKGGYPLQDRGAREGPSWSETQDAAVAALTPLLADPDTVRAADEFQRRLGELGVQDRIFSRSLAKPSPDDEAAARALGRHLTRTGTSTAAVGVGLRLLAHLGEPEDVPYLKILGLLRGLTRPVVDALTGIDDSTSALVWLGDRVQGRERRHMIEALVGRDDPAARAWLMTIPLEPRTVFPATARRIAGAVRLADILSKDPVDPRALAQGARLLVRMTNVGDSQTEILAYPQAVAAYEAIVARSDQLPPTLDHYATLLSLALDLRSGPSVLLDWRPGQREALQRTLERVLRSPAWAAVQAGDPGDRVARHRADWTRRTEQRLFAPRTAPARFRVEVAVRDPLVPQAVETRILIDGRPLVPDAFGQGPGNSPEYLLDSGRLRAGTEPREVQLAEACCTEGCCGAFYVTIRREGNHVVWRDWRRPDLLPSRRPVPELPEYRFDAAEYDAEIAHAENDRSWAWPAREATRLIAAGLRDRPGLLGRWDAKLDWIGTEFTDPDAITLSFTYRPGLAAGRAVTDGPSLQFIWDLPDDGTPPEERAAAVLRRLGAEDPKRYAEVRGGSREDAEALGYPWPESRGRR</sequence>
<name>A0A931DQT1_9ACTN</name>
<feature type="compositionally biased region" description="Basic and acidic residues" evidence="1">
    <location>
        <begin position="584"/>
        <end position="596"/>
    </location>
</feature>
<evidence type="ECO:0000256" key="1">
    <source>
        <dbReference type="SAM" id="MobiDB-lite"/>
    </source>
</evidence>
<feature type="region of interest" description="Disordered" evidence="1">
    <location>
        <begin position="584"/>
        <end position="610"/>
    </location>
</feature>
<dbReference type="EMBL" id="JADOUA010000001">
    <property type="protein sequence ID" value="MBG6091013.1"/>
    <property type="molecule type" value="Genomic_DNA"/>
</dbReference>
<protein>
    <submittedName>
        <fullName evidence="2">Uncharacterized protein</fullName>
    </submittedName>
</protein>
<comment type="caution">
    <text evidence="2">The sequence shown here is derived from an EMBL/GenBank/DDBJ whole genome shotgun (WGS) entry which is preliminary data.</text>
</comment>
<evidence type="ECO:0000313" key="3">
    <source>
        <dbReference type="Proteomes" id="UP000614047"/>
    </source>
</evidence>
<accession>A0A931DQT1</accession>
<feature type="region of interest" description="Disordered" evidence="1">
    <location>
        <begin position="29"/>
        <end position="49"/>
    </location>
</feature>
<keyword evidence="3" id="KW-1185">Reference proteome</keyword>
<evidence type="ECO:0000313" key="2">
    <source>
        <dbReference type="EMBL" id="MBG6091013.1"/>
    </source>
</evidence>
<organism evidence="2 3">
    <name type="scientific">Actinomadura viridis</name>
    <dbReference type="NCBI Taxonomy" id="58110"/>
    <lineage>
        <taxon>Bacteria</taxon>
        <taxon>Bacillati</taxon>
        <taxon>Actinomycetota</taxon>
        <taxon>Actinomycetes</taxon>
        <taxon>Streptosporangiales</taxon>
        <taxon>Thermomonosporaceae</taxon>
        <taxon>Actinomadura</taxon>
    </lineage>
</organism>
<dbReference type="RefSeq" id="WP_197013387.1">
    <property type="nucleotide sequence ID" value="NZ_BAABES010000001.1"/>
</dbReference>
<proteinExistence type="predicted"/>
<reference evidence="2" key="1">
    <citation type="submission" date="2020-11" db="EMBL/GenBank/DDBJ databases">
        <title>Sequencing the genomes of 1000 actinobacteria strains.</title>
        <authorList>
            <person name="Klenk H.-P."/>
        </authorList>
    </citation>
    <scope>NUCLEOTIDE SEQUENCE</scope>
    <source>
        <strain evidence="2">DSM 43175</strain>
    </source>
</reference>
<dbReference type="AlphaFoldDB" id="A0A931DQT1"/>
<dbReference type="Proteomes" id="UP000614047">
    <property type="component" value="Unassembled WGS sequence"/>
</dbReference>
<gene>
    <name evidence="2" type="ORF">IW256_005126</name>
</gene>